<name>A0ABQ4GWF8_9ACTN</name>
<dbReference type="RefSeq" id="WP_204051715.1">
    <property type="nucleotide sequence ID" value="NZ_BOOF01000043.1"/>
</dbReference>
<evidence type="ECO:0000256" key="2">
    <source>
        <dbReference type="RuleBase" id="RU003749"/>
    </source>
</evidence>
<protein>
    <recommendedName>
        <fullName evidence="2">Anti-sigma factor antagonist</fullName>
    </recommendedName>
</protein>
<organism evidence="4 5">
    <name type="scientific">Microbispora siamensis</name>
    <dbReference type="NCBI Taxonomy" id="564413"/>
    <lineage>
        <taxon>Bacteria</taxon>
        <taxon>Bacillati</taxon>
        <taxon>Actinomycetota</taxon>
        <taxon>Actinomycetes</taxon>
        <taxon>Streptosporangiales</taxon>
        <taxon>Streptosporangiaceae</taxon>
        <taxon>Microbispora</taxon>
    </lineage>
</organism>
<feature type="domain" description="STAS" evidence="3">
    <location>
        <begin position="15"/>
        <end position="125"/>
    </location>
</feature>
<comment type="caution">
    <text evidence="4">The sequence shown here is derived from an EMBL/GenBank/DDBJ whole genome shotgun (WGS) entry which is preliminary data.</text>
</comment>
<evidence type="ECO:0000259" key="3">
    <source>
        <dbReference type="PROSITE" id="PS50801"/>
    </source>
</evidence>
<dbReference type="NCBIfam" id="TIGR00377">
    <property type="entry name" value="ant_ant_sig"/>
    <property type="match status" value="1"/>
</dbReference>
<gene>
    <name evidence="4" type="ORF">Msi02_65680</name>
</gene>
<dbReference type="Proteomes" id="UP000660454">
    <property type="component" value="Unassembled WGS sequence"/>
</dbReference>
<evidence type="ECO:0000313" key="4">
    <source>
        <dbReference type="EMBL" id="GIH65751.1"/>
    </source>
</evidence>
<dbReference type="InterPro" id="IPR002645">
    <property type="entry name" value="STAS_dom"/>
</dbReference>
<evidence type="ECO:0000256" key="1">
    <source>
        <dbReference type="ARBA" id="ARBA00009013"/>
    </source>
</evidence>
<dbReference type="PANTHER" id="PTHR33495">
    <property type="entry name" value="ANTI-SIGMA FACTOR ANTAGONIST TM_1081-RELATED-RELATED"/>
    <property type="match status" value="1"/>
</dbReference>
<sequence>MGADNHGGSYHQQDLDTDRAVREDVTLLSLQGVLDFTTHALLHRRIEDLFREQPPPALILDLTELDFCDSSSLAILIAIRRHFPDPDRCLALVGVNGRMARLLELTRVITLFRCYPTREDAMKALGLASTSRW</sequence>
<evidence type="ECO:0000313" key="5">
    <source>
        <dbReference type="Proteomes" id="UP000660454"/>
    </source>
</evidence>
<dbReference type="EMBL" id="BOOF01000043">
    <property type="protein sequence ID" value="GIH65751.1"/>
    <property type="molecule type" value="Genomic_DNA"/>
</dbReference>
<accession>A0ABQ4GWF8</accession>
<dbReference type="Pfam" id="PF01740">
    <property type="entry name" value="STAS"/>
    <property type="match status" value="1"/>
</dbReference>
<dbReference type="InterPro" id="IPR036513">
    <property type="entry name" value="STAS_dom_sf"/>
</dbReference>
<dbReference type="PROSITE" id="PS50801">
    <property type="entry name" value="STAS"/>
    <property type="match status" value="1"/>
</dbReference>
<dbReference type="SUPFAM" id="SSF52091">
    <property type="entry name" value="SpoIIaa-like"/>
    <property type="match status" value="1"/>
</dbReference>
<dbReference type="PANTHER" id="PTHR33495:SF2">
    <property type="entry name" value="ANTI-SIGMA FACTOR ANTAGONIST TM_1081-RELATED"/>
    <property type="match status" value="1"/>
</dbReference>
<dbReference type="Gene3D" id="3.30.750.24">
    <property type="entry name" value="STAS domain"/>
    <property type="match status" value="1"/>
</dbReference>
<keyword evidence="5" id="KW-1185">Reference proteome</keyword>
<dbReference type="CDD" id="cd07043">
    <property type="entry name" value="STAS_anti-anti-sigma_factors"/>
    <property type="match status" value="1"/>
</dbReference>
<proteinExistence type="inferred from homology"/>
<comment type="similarity">
    <text evidence="1 2">Belongs to the anti-sigma-factor antagonist family.</text>
</comment>
<dbReference type="InterPro" id="IPR003658">
    <property type="entry name" value="Anti-sigma_ant"/>
</dbReference>
<reference evidence="4 5" key="1">
    <citation type="submission" date="2021-01" db="EMBL/GenBank/DDBJ databases">
        <title>Whole genome shotgun sequence of Microbispora siamensis NBRC 104113.</title>
        <authorList>
            <person name="Komaki H."/>
            <person name="Tamura T."/>
        </authorList>
    </citation>
    <scope>NUCLEOTIDE SEQUENCE [LARGE SCALE GENOMIC DNA]</scope>
    <source>
        <strain evidence="4 5">NBRC 104113</strain>
    </source>
</reference>